<dbReference type="RefSeq" id="WP_174582518.1">
    <property type="nucleotide sequence ID" value="NZ_CAJNOB010000067.1"/>
</dbReference>
<keyword evidence="3" id="KW-1133">Transmembrane helix</keyword>
<feature type="compositionally biased region" description="Polar residues" evidence="2">
    <location>
        <begin position="26"/>
        <end position="35"/>
    </location>
</feature>
<evidence type="ECO:0000313" key="6">
    <source>
        <dbReference type="EMBL" id="CAF0704484.1"/>
    </source>
</evidence>
<evidence type="ECO:0000259" key="4">
    <source>
        <dbReference type="Pfam" id="PF25917"/>
    </source>
</evidence>
<feature type="transmembrane region" description="Helical" evidence="3">
    <location>
        <begin position="338"/>
        <end position="357"/>
    </location>
</feature>
<protein>
    <submittedName>
        <fullName evidence="6">Multidrug resistance efflux pump</fullName>
    </submittedName>
</protein>
<comment type="similarity">
    <text evidence="1">Belongs to the membrane fusion protein (MFP) (TC 8.A.1) family.</text>
</comment>
<dbReference type="PANTHER" id="PTHR30386:SF24">
    <property type="entry name" value="MULTIDRUG RESISTANCE EFFLUX PUMP"/>
    <property type="match status" value="1"/>
</dbReference>
<feature type="region of interest" description="Disordered" evidence="2">
    <location>
        <begin position="1"/>
        <end position="57"/>
    </location>
</feature>
<dbReference type="Pfam" id="PF25954">
    <property type="entry name" value="Beta-barrel_RND_2"/>
    <property type="match status" value="1"/>
</dbReference>
<keyword evidence="7" id="KW-1185">Reference proteome</keyword>
<comment type="caution">
    <text evidence="6">The sequence shown here is derived from an EMBL/GenBank/DDBJ whole genome shotgun (WGS) entry which is preliminary data.</text>
</comment>
<dbReference type="Proteomes" id="UP000663859">
    <property type="component" value="Unassembled WGS sequence"/>
</dbReference>
<keyword evidence="3" id="KW-0472">Membrane</keyword>
<evidence type="ECO:0000313" key="7">
    <source>
        <dbReference type="Proteomes" id="UP000663859"/>
    </source>
</evidence>
<dbReference type="PANTHER" id="PTHR30386">
    <property type="entry name" value="MEMBRANE FUSION SUBUNIT OF EMRAB-TOLC MULTIDRUG EFFLUX PUMP"/>
    <property type="match status" value="1"/>
</dbReference>
<feature type="transmembrane region" description="Helical" evidence="3">
    <location>
        <begin position="64"/>
        <end position="86"/>
    </location>
</feature>
<feature type="domain" description="CusB-like beta-barrel" evidence="5">
    <location>
        <begin position="233"/>
        <end position="273"/>
    </location>
</feature>
<dbReference type="Gene3D" id="2.40.50.100">
    <property type="match status" value="1"/>
</dbReference>
<dbReference type="Gene3D" id="2.40.30.170">
    <property type="match status" value="1"/>
</dbReference>
<dbReference type="InterPro" id="IPR050739">
    <property type="entry name" value="MFP"/>
</dbReference>
<dbReference type="EMBL" id="CAJNOB010000067">
    <property type="protein sequence ID" value="CAF0704484.1"/>
    <property type="molecule type" value="Genomic_DNA"/>
</dbReference>
<dbReference type="GO" id="GO:0022857">
    <property type="term" value="F:transmembrane transporter activity"/>
    <property type="evidence" value="ECO:0007669"/>
    <property type="project" value="InterPro"/>
</dbReference>
<organism evidence="6 7">
    <name type="scientific">Candidatus Methylacidithermus pantelleriae</name>
    <dbReference type="NCBI Taxonomy" id="2744239"/>
    <lineage>
        <taxon>Bacteria</taxon>
        <taxon>Pseudomonadati</taxon>
        <taxon>Verrucomicrobiota</taxon>
        <taxon>Methylacidiphilae</taxon>
        <taxon>Methylacidiphilales</taxon>
        <taxon>Methylacidiphilaceae</taxon>
        <taxon>Candidatus Methylacidithermus</taxon>
    </lineage>
</organism>
<dbReference type="InterPro" id="IPR006143">
    <property type="entry name" value="RND_pump_MFP"/>
</dbReference>
<reference evidence="6" key="1">
    <citation type="submission" date="2021-02" db="EMBL/GenBank/DDBJ databases">
        <authorList>
            <person name="Cremers G."/>
            <person name="Picone N."/>
        </authorList>
    </citation>
    <scope>NUCLEOTIDE SEQUENCE</scope>
    <source>
        <strain evidence="6">PQ17</strain>
    </source>
</reference>
<evidence type="ECO:0000256" key="1">
    <source>
        <dbReference type="ARBA" id="ARBA00009477"/>
    </source>
</evidence>
<dbReference type="InterPro" id="IPR058792">
    <property type="entry name" value="Beta-barrel_RND_2"/>
</dbReference>
<proteinExistence type="inferred from homology"/>
<dbReference type="SUPFAM" id="SSF111369">
    <property type="entry name" value="HlyD-like secretion proteins"/>
    <property type="match status" value="1"/>
</dbReference>
<keyword evidence="3" id="KW-0812">Transmembrane</keyword>
<evidence type="ECO:0000256" key="3">
    <source>
        <dbReference type="SAM" id="Phobius"/>
    </source>
</evidence>
<dbReference type="GO" id="GO:0016020">
    <property type="term" value="C:membrane"/>
    <property type="evidence" value="ECO:0007669"/>
    <property type="project" value="UniProtKB-SubCell"/>
</dbReference>
<evidence type="ECO:0000259" key="5">
    <source>
        <dbReference type="Pfam" id="PF25954"/>
    </source>
</evidence>
<name>A0A8J2BQS4_9BACT</name>
<gene>
    <name evidence="6" type="primary">emrA</name>
    <name evidence="6" type="ORF">MPNT_70039</name>
</gene>
<feature type="domain" description="Multidrug resistance protein MdtA-like barrel-sandwich hybrid" evidence="4">
    <location>
        <begin position="105"/>
        <end position="230"/>
    </location>
</feature>
<dbReference type="Pfam" id="PF25917">
    <property type="entry name" value="BSH_RND"/>
    <property type="match status" value="1"/>
</dbReference>
<sequence>MNFFRPERATGVSQADPAARDELASGPNQQRSDVSPSPRADEDGPPTLGSTEPRWRSAPKLGGPLGLGVVLVVFGGITGVLLAFWWTRVSSYETTDDAFLEGHIIRVAPRVAGHVRKCYVDDNQEVQKGQLLVEIDPDMYRVGLKAAEAQGEEAYWEWRRMEAMRKSLSVSEFDLQKAKAKALSLEALAESARLQLAYTQIVAPVDGRVTKKTVEEGNYVRVGDTLFSLVPKNVWVVANFKESQLTWMRPGQPAEIRVDAYPQRRWKGHVDSIQRGSGARFSLLPPENATGNYVKVVQRVPVKIVFDEPIHGPYELGPGMSVVPTVKVKDPVLSAGDVLVAATVGSFSGALVAGFAWHHRKKRELLRA</sequence>
<dbReference type="NCBIfam" id="TIGR01730">
    <property type="entry name" value="RND_mfp"/>
    <property type="match status" value="1"/>
</dbReference>
<dbReference type="AlphaFoldDB" id="A0A8J2BQS4"/>
<dbReference type="InterPro" id="IPR058625">
    <property type="entry name" value="MdtA-like_BSH"/>
</dbReference>
<accession>A0A8J2BQS4</accession>
<evidence type="ECO:0000256" key="2">
    <source>
        <dbReference type="SAM" id="MobiDB-lite"/>
    </source>
</evidence>